<dbReference type="GO" id="GO:0000472">
    <property type="term" value="P:endonucleolytic cleavage to generate mature 5'-end of SSU-rRNA from (SSU-rRNA, 5.8S rRNA, LSU-rRNA)"/>
    <property type="evidence" value="ECO:0007669"/>
    <property type="project" value="TreeGrafter"/>
</dbReference>
<reference evidence="8 9" key="1">
    <citation type="journal article" date="2018" name="Gigascience">
        <title>Genomes of trombidid mites reveal novel predicted allergens and laterally-transferred genes associated with secondary metabolism.</title>
        <authorList>
            <person name="Dong X."/>
            <person name="Chaisiri K."/>
            <person name="Xia D."/>
            <person name="Armstrong S.D."/>
            <person name="Fang Y."/>
            <person name="Donnelly M.J."/>
            <person name="Kadowaki T."/>
            <person name="McGarry J.W."/>
            <person name="Darby A.C."/>
            <person name="Makepeace B.L."/>
        </authorList>
    </citation>
    <scope>NUCLEOTIDE SEQUENCE [LARGE SCALE GENOMIC DNA]</scope>
    <source>
        <strain evidence="8">UoL-UT</strain>
    </source>
</reference>
<dbReference type="InterPro" id="IPR039119">
    <property type="entry name" value="ABT1/Esf2"/>
</dbReference>
<sequence>FVRNKFEMEVECDLNTDSNDGSSQQNNKLVREPEKVLNVKEEHRGIIYLSFIPPGLNVQKVRKIFSEFGEVTNIYLEPEKKHTKKGNKKVVKVRSYTEGWVEFRKKKIAKKIAAMLNGRQVGGKRRHQYYDSIWNIKYLHRFKWSHLRDQLDYEKALRDQRLRLEVGQAKKEANFYINMHEEFKRRNKRRENVDEEVLLKRDDYYRSKQRQTDEKIREQKNETIEGVDVELLKKIFK</sequence>
<accession>A0A443SFH7</accession>
<keyword evidence="5" id="KW-0539">Nucleus</keyword>
<dbReference type="PANTHER" id="PTHR12311:SF7">
    <property type="entry name" value="ACTIVATOR OF BASAL TRANSCRIPTION 1"/>
    <property type="match status" value="1"/>
</dbReference>
<proteinExistence type="inferred from homology"/>
<dbReference type="OrthoDB" id="287393at2759"/>
<dbReference type="GO" id="GO:0003723">
    <property type="term" value="F:RNA binding"/>
    <property type="evidence" value="ECO:0007669"/>
    <property type="project" value="UniProtKB-UniRule"/>
</dbReference>
<dbReference type="InterPro" id="IPR035979">
    <property type="entry name" value="RBD_domain_sf"/>
</dbReference>
<dbReference type="Proteomes" id="UP000288716">
    <property type="component" value="Unassembled WGS sequence"/>
</dbReference>
<gene>
    <name evidence="8" type="ORF">B4U80_04318</name>
</gene>
<dbReference type="CDD" id="cd12263">
    <property type="entry name" value="RRM_ABT1_like"/>
    <property type="match status" value="1"/>
</dbReference>
<dbReference type="GO" id="GO:0000447">
    <property type="term" value="P:endonucleolytic cleavage in ITS1 to separate SSU-rRNA from 5.8S rRNA and LSU-rRNA from tricistronic rRNA transcript (SSU-rRNA, 5.8S rRNA, LSU-rRNA)"/>
    <property type="evidence" value="ECO:0007669"/>
    <property type="project" value="TreeGrafter"/>
</dbReference>
<evidence type="ECO:0000259" key="7">
    <source>
        <dbReference type="PROSITE" id="PS50102"/>
    </source>
</evidence>
<dbReference type="InterPro" id="IPR034353">
    <property type="entry name" value="ABT1/ESF2_RRM"/>
</dbReference>
<feature type="non-terminal residue" evidence="8">
    <location>
        <position position="1"/>
    </location>
</feature>
<dbReference type="VEuPathDB" id="VectorBase:LDEU005775"/>
<dbReference type="STRING" id="299467.A0A443SFH7"/>
<protein>
    <recommendedName>
        <fullName evidence="3">Activator of basal transcription 1</fullName>
    </recommendedName>
</protein>
<dbReference type="PROSITE" id="PS50102">
    <property type="entry name" value="RRM"/>
    <property type="match status" value="1"/>
</dbReference>
<keyword evidence="4 6" id="KW-0694">RNA-binding</keyword>
<evidence type="ECO:0000256" key="3">
    <source>
        <dbReference type="ARBA" id="ARBA00020737"/>
    </source>
</evidence>
<dbReference type="Gene3D" id="3.30.70.330">
    <property type="match status" value="1"/>
</dbReference>
<dbReference type="InterPro" id="IPR012677">
    <property type="entry name" value="Nucleotide-bd_a/b_plait_sf"/>
</dbReference>
<evidence type="ECO:0000256" key="2">
    <source>
        <dbReference type="ARBA" id="ARBA00005819"/>
    </source>
</evidence>
<evidence type="ECO:0000256" key="4">
    <source>
        <dbReference type="ARBA" id="ARBA00022884"/>
    </source>
</evidence>
<dbReference type="GO" id="GO:0005730">
    <property type="term" value="C:nucleolus"/>
    <property type="evidence" value="ECO:0007669"/>
    <property type="project" value="UniProtKB-SubCell"/>
</dbReference>
<evidence type="ECO:0000313" key="9">
    <source>
        <dbReference type="Proteomes" id="UP000288716"/>
    </source>
</evidence>
<dbReference type="PANTHER" id="PTHR12311">
    <property type="entry name" value="ACTIVATOR OF BASAL TRANSCRIPTION 1"/>
    <property type="match status" value="1"/>
</dbReference>
<feature type="domain" description="RRM" evidence="7">
    <location>
        <begin position="45"/>
        <end position="125"/>
    </location>
</feature>
<comment type="similarity">
    <text evidence="2">Belongs to the ESF2/ABP1 family.</text>
</comment>
<evidence type="ECO:0000313" key="8">
    <source>
        <dbReference type="EMBL" id="RWS26266.1"/>
    </source>
</evidence>
<dbReference type="EMBL" id="NCKV01002916">
    <property type="protein sequence ID" value="RWS26266.1"/>
    <property type="molecule type" value="Genomic_DNA"/>
</dbReference>
<organism evidence="8 9">
    <name type="scientific">Leptotrombidium deliense</name>
    <dbReference type="NCBI Taxonomy" id="299467"/>
    <lineage>
        <taxon>Eukaryota</taxon>
        <taxon>Metazoa</taxon>
        <taxon>Ecdysozoa</taxon>
        <taxon>Arthropoda</taxon>
        <taxon>Chelicerata</taxon>
        <taxon>Arachnida</taxon>
        <taxon>Acari</taxon>
        <taxon>Acariformes</taxon>
        <taxon>Trombidiformes</taxon>
        <taxon>Prostigmata</taxon>
        <taxon>Anystina</taxon>
        <taxon>Parasitengona</taxon>
        <taxon>Trombiculoidea</taxon>
        <taxon>Trombiculidae</taxon>
        <taxon>Leptotrombidium</taxon>
    </lineage>
</organism>
<evidence type="ECO:0000256" key="1">
    <source>
        <dbReference type="ARBA" id="ARBA00004604"/>
    </source>
</evidence>
<keyword evidence="9" id="KW-1185">Reference proteome</keyword>
<dbReference type="GO" id="GO:0034462">
    <property type="term" value="P:small-subunit processome assembly"/>
    <property type="evidence" value="ECO:0007669"/>
    <property type="project" value="TreeGrafter"/>
</dbReference>
<dbReference type="AlphaFoldDB" id="A0A443SFH7"/>
<comment type="subcellular location">
    <subcellularLocation>
        <location evidence="1">Nucleus</location>
        <location evidence="1">Nucleolus</location>
    </subcellularLocation>
</comment>
<dbReference type="Pfam" id="PF00076">
    <property type="entry name" value="RRM_1"/>
    <property type="match status" value="1"/>
</dbReference>
<dbReference type="GO" id="GO:0000480">
    <property type="term" value="P:endonucleolytic cleavage in 5'-ETS of tricistronic rRNA transcript (SSU-rRNA, 5.8S rRNA, LSU-rRNA)"/>
    <property type="evidence" value="ECO:0007669"/>
    <property type="project" value="TreeGrafter"/>
</dbReference>
<comment type="caution">
    <text evidence="8">The sequence shown here is derived from an EMBL/GenBank/DDBJ whole genome shotgun (WGS) entry which is preliminary data.</text>
</comment>
<evidence type="ECO:0000256" key="5">
    <source>
        <dbReference type="ARBA" id="ARBA00023242"/>
    </source>
</evidence>
<evidence type="ECO:0000256" key="6">
    <source>
        <dbReference type="PROSITE-ProRule" id="PRU00176"/>
    </source>
</evidence>
<name>A0A443SFH7_9ACAR</name>
<dbReference type="SUPFAM" id="SSF54928">
    <property type="entry name" value="RNA-binding domain, RBD"/>
    <property type="match status" value="1"/>
</dbReference>
<dbReference type="InterPro" id="IPR000504">
    <property type="entry name" value="RRM_dom"/>
</dbReference>